<sequence length="100" mass="11776">MNETFNLIEEITRLDGSIYFELGNIMHNGRAEYAAEHGYIQRVRILKMNIARSASVEALEQYINTHYNLLPLEYDGWEEWVRTPEMEKAMQQILLENKLG</sequence>
<dbReference type="KEGG" id="llf:BCR17_02455"/>
<dbReference type="Proteomes" id="UP000321298">
    <property type="component" value="Chromosome"/>
</dbReference>
<dbReference type="OrthoDB" id="2141081at2"/>
<accession>A0A0Q0U234</accession>
<dbReference type="EMBL" id="CP042387">
    <property type="protein sequence ID" value="QEA44818.1"/>
    <property type="molecule type" value="Genomic_DNA"/>
</dbReference>
<gene>
    <name evidence="1" type="ORF">FGL83_01815</name>
</gene>
<dbReference type="AlphaFoldDB" id="A0A0Q0U234"/>
<dbReference type="GeneID" id="66530913"/>
<dbReference type="eggNOG" id="ENOG503424N">
    <property type="taxonomic scope" value="Bacteria"/>
</dbReference>
<keyword evidence="2" id="KW-1185">Reference proteome</keyword>
<proteinExistence type="predicted"/>
<evidence type="ECO:0000313" key="1">
    <source>
        <dbReference type="EMBL" id="QEA44818.1"/>
    </source>
</evidence>
<reference evidence="1 2" key="1">
    <citation type="submission" date="2019-06" db="EMBL/GenBank/DDBJ databases">
        <title>Genome analyses of bacteria isolated from kimchi.</title>
        <authorList>
            <person name="Lee S."/>
            <person name="Ahn S."/>
            <person name="Roh S."/>
        </authorList>
    </citation>
    <scope>NUCLEOTIDE SEQUENCE [LARGE SCALE GENOMIC DNA]</scope>
    <source>
        <strain evidence="1 2">CBA3625</strain>
    </source>
</reference>
<evidence type="ECO:0000313" key="2">
    <source>
        <dbReference type="Proteomes" id="UP000321298"/>
    </source>
</evidence>
<organism evidence="1 2">
    <name type="scientific">Leuconostoc lactis</name>
    <dbReference type="NCBI Taxonomy" id="1246"/>
    <lineage>
        <taxon>Bacteria</taxon>
        <taxon>Bacillati</taxon>
        <taxon>Bacillota</taxon>
        <taxon>Bacilli</taxon>
        <taxon>Lactobacillales</taxon>
        <taxon>Lactobacillaceae</taxon>
        <taxon>Leuconostoc</taxon>
    </lineage>
</organism>
<name>A0A0Q0U234_LEULA</name>
<protein>
    <submittedName>
        <fullName evidence="1">Uncharacterized protein</fullName>
    </submittedName>
</protein>
<dbReference type="RefSeq" id="WP_029508974.1">
    <property type="nucleotide sequence ID" value="NZ_BJMJ01000027.1"/>
</dbReference>